<dbReference type="PANTHER" id="PTHR48472:SF1">
    <property type="entry name" value="TC1-LIKE TRANSPOSASE DDE DOMAIN-CONTAINING PROTEIN"/>
    <property type="match status" value="1"/>
</dbReference>
<dbReference type="Proteomes" id="UP000297245">
    <property type="component" value="Unassembled WGS sequence"/>
</dbReference>
<proteinExistence type="predicted"/>
<name>A0A4S8MQC6_DENBC</name>
<dbReference type="AlphaFoldDB" id="A0A4S8MQC6"/>
<dbReference type="PANTHER" id="PTHR48472">
    <property type="entry name" value="TC1-LIKE TRANSPOSASE DDE DOMAIN-CONTAINING PROTEIN"/>
    <property type="match status" value="1"/>
</dbReference>
<dbReference type="EMBL" id="ML179052">
    <property type="protein sequence ID" value="THV05001.1"/>
    <property type="molecule type" value="Genomic_DNA"/>
</dbReference>
<dbReference type="InterPro" id="IPR009057">
    <property type="entry name" value="Homeodomain-like_sf"/>
</dbReference>
<gene>
    <name evidence="1" type="ORF">K435DRAFT_579584</name>
</gene>
<evidence type="ECO:0000313" key="1">
    <source>
        <dbReference type="EMBL" id="THV05001.1"/>
    </source>
</evidence>
<evidence type="ECO:0000313" key="2">
    <source>
        <dbReference type="Proteomes" id="UP000297245"/>
    </source>
</evidence>
<protein>
    <recommendedName>
        <fullName evidence="3">Paired domain-containing protein</fullName>
    </recommendedName>
</protein>
<sequence length="167" mass="19712">MPRRPISRDLKARIPVLFYEQGMKVAQIRHVLGVGKTLVYDTLKFHNQYGVPYNPNIGHKGRPRILSSADAEFLFNLLSRRKTLFLEEIQELLLTYRGIHLSTPTILRSMQHLYFSRKRIHSQAEERNDLERSAWMNMIADLVPNPDMLMFTDEASRNRRTQQRRYG</sequence>
<feature type="non-terminal residue" evidence="1">
    <location>
        <position position="167"/>
    </location>
</feature>
<accession>A0A4S8MQC6</accession>
<dbReference type="OrthoDB" id="3012036at2759"/>
<reference evidence="1 2" key="1">
    <citation type="journal article" date="2019" name="Nat. Ecol. Evol.">
        <title>Megaphylogeny resolves global patterns of mushroom evolution.</title>
        <authorList>
            <person name="Varga T."/>
            <person name="Krizsan K."/>
            <person name="Foldi C."/>
            <person name="Dima B."/>
            <person name="Sanchez-Garcia M."/>
            <person name="Sanchez-Ramirez S."/>
            <person name="Szollosi G.J."/>
            <person name="Szarkandi J.G."/>
            <person name="Papp V."/>
            <person name="Albert L."/>
            <person name="Andreopoulos W."/>
            <person name="Angelini C."/>
            <person name="Antonin V."/>
            <person name="Barry K.W."/>
            <person name="Bougher N.L."/>
            <person name="Buchanan P."/>
            <person name="Buyck B."/>
            <person name="Bense V."/>
            <person name="Catcheside P."/>
            <person name="Chovatia M."/>
            <person name="Cooper J."/>
            <person name="Damon W."/>
            <person name="Desjardin D."/>
            <person name="Finy P."/>
            <person name="Geml J."/>
            <person name="Haridas S."/>
            <person name="Hughes K."/>
            <person name="Justo A."/>
            <person name="Karasinski D."/>
            <person name="Kautmanova I."/>
            <person name="Kiss B."/>
            <person name="Kocsube S."/>
            <person name="Kotiranta H."/>
            <person name="LaButti K.M."/>
            <person name="Lechner B.E."/>
            <person name="Liimatainen K."/>
            <person name="Lipzen A."/>
            <person name="Lukacs Z."/>
            <person name="Mihaltcheva S."/>
            <person name="Morgado L.N."/>
            <person name="Niskanen T."/>
            <person name="Noordeloos M.E."/>
            <person name="Ohm R.A."/>
            <person name="Ortiz-Santana B."/>
            <person name="Ovrebo C."/>
            <person name="Racz N."/>
            <person name="Riley R."/>
            <person name="Savchenko A."/>
            <person name="Shiryaev A."/>
            <person name="Soop K."/>
            <person name="Spirin V."/>
            <person name="Szebenyi C."/>
            <person name="Tomsovsky M."/>
            <person name="Tulloss R.E."/>
            <person name="Uehling J."/>
            <person name="Grigoriev I.V."/>
            <person name="Vagvolgyi C."/>
            <person name="Papp T."/>
            <person name="Martin F.M."/>
            <person name="Miettinen O."/>
            <person name="Hibbett D.S."/>
            <person name="Nagy L.G."/>
        </authorList>
    </citation>
    <scope>NUCLEOTIDE SEQUENCE [LARGE SCALE GENOMIC DNA]</scope>
    <source>
        <strain evidence="1 2">CBS 962.96</strain>
    </source>
</reference>
<dbReference type="SUPFAM" id="SSF46689">
    <property type="entry name" value="Homeodomain-like"/>
    <property type="match status" value="1"/>
</dbReference>
<keyword evidence="2" id="KW-1185">Reference proteome</keyword>
<organism evidence="1 2">
    <name type="scientific">Dendrothele bispora (strain CBS 962.96)</name>
    <dbReference type="NCBI Taxonomy" id="1314807"/>
    <lineage>
        <taxon>Eukaryota</taxon>
        <taxon>Fungi</taxon>
        <taxon>Dikarya</taxon>
        <taxon>Basidiomycota</taxon>
        <taxon>Agaricomycotina</taxon>
        <taxon>Agaricomycetes</taxon>
        <taxon>Agaricomycetidae</taxon>
        <taxon>Agaricales</taxon>
        <taxon>Agaricales incertae sedis</taxon>
        <taxon>Dendrothele</taxon>
    </lineage>
</organism>
<evidence type="ECO:0008006" key="3">
    <source>
        <dbReference type="Google" id="ProtNLM"/>
    </source>
</evidence>